<keyword evidence="1" id="KW-0732">Signal</keyword>
<dbReference type="KEGG" id="osg:BST96_10030"/>
<proteinExistence type="predicted"/>
<dbReference type="EMBL" id="CP019343">
    <property type="protein sequence ID" value="ARN74429.1"/>
    <property type="molecule type" value="Genomic_DNA"/>
</dbReference>
<feature type="signal peptide" evidence="1">
    <location>
        <begin position="1"/>
        <end position="19"/>
    </location>
</feature>
<evidence type="ECO:0000313" key="3">
    <source>
        <dbReference type="Proteomes" id="UP000193450"/>
    </source>
</evidence>
<name>A0A1X9NFZ9_9GAMM</name>
<gene>
    <name evidence="2" type="ORF">BST96_10030</name>
</gene>
<reference evidence="2 3" key="1">
    <citation type="submission" date="2016-11" db="EMBL/GenBank/DDBJ databases">
        <title>Trade-off between light-utilization and light-protection in marine flavobacteria.</title>
        <authorList>
            <person name="Kumagai Y."/>
        </authorList>
    </citation>
    <scope>NUCLEOTIDE SEQUENCE [LARGE SCALE GENOMIC DNA]</scope>
    <source>
        <strain evidence="2 3">NBRC 107125</strain>
    </source>
</reference>
<feature type="chain" id="PRO_5013231197" evidence="1">
    <location>
        <begin position="20"/>
        <end position="141"/>
    </location>
</feature>
<dbReference type="OrthoDB" id="5704412at2"/>
<accession>A0A1X9NFZ9</accession>
<evidence type="ECO:0000313" key="2">
    <source>
        <dbReference type="EMBL" id="ARN74429.1"/>
    </source>
</evidence>
<dbReference type="AlphaFoldDB" id="A0A1X9NFZ9"/>
<keyword evidence="3" id="KW-1185">Reference proteome</keyword>
<evidence type="ECO:0000256" key="1">
    <source>
        <dbReference type="SAM" id="SignalP"/>
    </source>
</evidence>
<dbReference type="STRING" id="716816.BST96_10030"/>
<dbReference type="RefSeq" id="WP_085758575.1">
    <property type="nucleotide sequence ID" value="NZ_CP019343.1"/>
</dbReference>
<sequence length="141" mass="15453">MVKSLALLCFSLLSLWAQAQAFIPAQVQAGSPKYLAEIEVHSSKELYALLSRAEALLDDGRFKAGVDTPVAFVLHGAEARSLLRANYSSNKTLVDLAARLTAFEVVDIKVCKSWMGVMVWMIISCRRLLVLSLLGQAKNVD</sequence>
<organism evidence="2 3">
    <name type="scientific">Oceanicoccus sagamiensis</name>
    <dbReference type="NCBI Taxonomy" id="716816"/>
    <lineage>
        <taxon>Bacteria</taxon>
        <taxon>Pseudomonadati</taxon>
        <taxon>Pseudomonadota</taxon>
        <taxon>Gammaproteobacteria</taxon>
        <taxon>Cellvibrionales</taxon>
        <taxon>Spongiibacteraceae</taxon>
        <taxon>Oceanicoccus</taxon>
    </lineage>
</organism>
<protein>
    <submittedName>
        <fullName evidence="2">Uncharacterized protein</fullName>
    </submittedName>
</protein>
<dbReference type="Proteomes" id="UP000193450">
    <property type="component" value="Chromosome"/>
</dbReference>